<protein>
    <submittedName>
        <fullName evidence="3">T9SS type A sorting domain-containing protein</fullName>
    </submittedName>
</protein>
<comment type="caution">
    <text evidence="3">The sequence shown here is derived from an EMBL/GenBank/DDBJ whole genome shotgun (WGS) entry which is preliminary data.</text>
</comment>
<keyword evidence="1" id="KW-0315">Glutamine amidotransferase</keyword>
<dbReference type="AlphaFoldDB" id="A0A7V0Z7U0"/>
<dbReference type="InterPro" id="IPR052373">
    <property type="entry name" value="Gamma-glu_amide_hydrolase"/>
</dbReference>
<dbReference type="Pfam" id="PF13230">
    <property type="entry name" value="GATase_4"/>
    <property type="match status" value="1"/>
</dbReference>
<dbReference type="PANTHER" id="PTHR43187:SF1">
    <property type="entry name" value="GLUTAMINE AMIDOTRANSFERASE DUG3-RELATED"/>
    <property type="match status" value="1"/>
</dbReference>
<dbReference type="NCBIfam" id="TIGR04183">
    <property type="entry name" value="Por_Secre_tail"/>
    <property type="match status" value="1"/>
</dbReference>
<dbReference type="Pfam" id="PF13860">
    <property type="entry name" value="FlgD_ig"/>
    <property type="match status" value="1"/>
</dbReference>
<feature type="domain" description="FlgD/Vpr Ig-like" evidence="2">
    <location>
        <begin position="338"/>
        <end position="388"/>
    </location>
</feature>
<proteinExistence type="predicted"/>
<dbReference type="SUPFAM" id="SSF56235">
    <property type="entry name" value="N-terminal nucleophile aminohydrolases (Ntn hydrolases)"/>
    <property type="match status" value="1"/>
</dbReference>
<evidence type="ECO:0000313" key="3">
    <source>
        <dbReference type="EMBL" id="HDY60129.1"/>
    </source>
</evidence>
<dbReference type="InterPro" id="IPR026444">
    <property type="entry name" value="Secre_tail"/>
</dbReference>
<accession>A0A7V0Z7U0</accession>
<dbReference type="InterPro" id="IPR029055">
    <property type="entry name" value="Ntn_hydrolases_N"/>
</dbReference>
<gene>
    <name evidence="3" type="ORF">ENP86_11390</name>
</gene>
<reference evidence="3" key="1">
    <citation type="journal article" date="2020" name="mSystems">
        <title>Genome- and Community-Level Interaction Insights into Carbon Utilization and Element Cycling Functions of Hydrothermarchaeota in Hydrothermal Sediment.</title>
        <authorList>
            <person name="Zhou Z."/>
            <person name="Liu Y."/>
            <person name="Xu W."/>
            <person name="Pan J."/>
            <person name="Luo Z.H."/>
            <person name="Li M."/>
        </authorList>
    </citation>
    <scope>NUCLEOTIDE SEQUENCE [LARGE SCALE GENOMIC DNA]</scope>
    <source>
        <strain evidence="3">SpSt-258</strain>
    </source>
</reference>
<dbReference type="EMBL" id="DSKY01000022">
    <property type="protein sequence ID" value="HDY60129.1"/>
    <property type="molecule type" value="Genomic_DNA"/>
</dbReference>
<dbReference type="InterPro" id="IPR026869">
    <property type="entry name" value="EgtC-like"/>
</dbReference>
<sequence length="402" mass="46105">MHPGIRNKKNILLIIIFFIFLINCSSPSGKNHECRFWGIIFSTDTLIVNPLIRTHLESLRALGVNNPDGWGMGYYLESKCDTLLPVIRRGEPSAPLDPRYPEMVEELTRNIKKSAVAHVRRGSSGPAGGIPDPHPFRRKCINRRFDMLFAHNGTINTDVLLKLIEVINPFYLEQNPPDYELNYLDSDLYSILLVEVMDMYPDLTIEDCIKMAVIKLDSALGMNKAELNFVMTSGNTLWALNFTRAEPKAITVYYYPDSIVSKFWVVGSQPLDSLSQKWVELPNRTLVCLRPDEPVRLIPIYQKFDLSGRDISKNFFIQPNPFNESVKIDYSIDLPGIVTIDVYDRSGRFVKRLLNDFKISGKYTLIWDGCDDNNNPVPDGAYFIRLKNYDQEKVLKIIFVLR</sequence>
<name>A0A7V0Z7U0_UNCW3</name>
<dbReference type="InterPro" id="IPR025965">
    <property type="entry name" value="FlgD/Vpr_Ig-like"/>
</dbReference>
<dbReference type="PANTHER" id="PTHR43187">
    <property type="entry name" value="GLUTAMINE AMIDOTRANSFERASE DUG3-RELATED"/>
    <property type="match status" value="1"/>
</dbReference>
<evidence type="ECO:0000259" key="2">
    <source>
        <dbReference type="Pfam" id="PF13860"/>
    </source>
</evidence>
<dbReference type="Gene3D" id="3.60.20.10">
    <property type="entry name" value="Glutamine Phosphoribosylpyrophosphate, subunit 1, domain 1"/>
    <property type="match status" value="1"/>
</dbReference>
<organism evidence="3">
    <name type="scientific">candidate division WOR-3 bacterium</name>
    <dbReference type="NCBI Taxonomy" id="2052148"/>
    <lineage>
        <taxon>Bacteria</taxon>
        <taxon>Bacteria division WOR-3</taxon>
    </lineage>
</organism>
<evidence type="ECO:0000256" key="1">
    <source>
        <dbReference type="ARBA" id="ARBA00022962"/>
    </source>
</evidence>
<dbReference type="Gene3D" id="2.60.40.4070">
    <property type="match status" value="1"/>
</dbReference>